<dbReference type="GO" id="GO:0005886">
    <property type="term" value="C:plasma membrane"/>
    <property type="evidence" value="ECO:0007669"/>
    <property type="project" value="UniProtKB-SubCell"/>
</dbReference>
<evidence type="ECO:0000256" key="3">
    <source>
        <dbReference type="ARBA" id="ARBA00022475"/>
    </source>
</evidence>
<dbReference type="PATRIC" id="fig|28229.4.peg.2127"/>
<dbReference type="PROSITE" id="PS50929">
    <property type="entry name" value="ABC_TM1F"/>
    <property type="match status" value="1"/>
</dbReference>
<dbReference type="InterPro" id="IPR039421">
    <property type="entry name" value="Type_1_exporter"/>
</dbReference>
<evidence type="ECO:0000259" key="13">
    <source>
        <dbReference type="PROSITE" id="PS50929"/>
    </source>
</evidence>
<evidence type="ECO:0000256" key="6">
    <source>
        <dbReference type="ARBA" id="ARBA00022840"/>
    </source>
</evidence>
<evidence type="ECO:0000313" key="15">
    <source>
        <dbReference type="Proteomes" id="UP000029843"/>
    </source>
</evidence>
<evidence type="ECO:0000256" key="5">
    <source>
        <dbReference type="ARBA" id="ARBA00022741"/>
    </source>
</evidence>
<dbReference type="Proteomes" id="UP000029843">
    <property type="component" value="Unassembled WGS sequence"/>
</dbReference>
<evidence type="ECO:0000313" key="14">
    <source>
        <dbReference type="EMBL" id="KGJ91973.1"/>
    </source>
</evidence>
<evidence type="ECO:0000259" key="12">
    <source>
        <dbReference type="PROSITE" id="PS50893"/>
    </source>
</evidence>
<evidence type="ECO:0000256" key="8">
    <source>
        <dbReference type="ARBA" id="ARBA00022989"/>
    </source>
</evidence>
<evidence type="ECO:0000256" key="7">
    <source>
        <dbReference type="ARBA" id="ARBA00022967"/>
    </source>
</evidence>
<dbReference type="Gene3D" id="1.20.1560.10">
    <property type="entry name" value="ABC transporter type 1, transmembrane domain"/>
    <property type="match status" value="1"/>
</dbReference>
<dbReference type="GO" id="GO:0140359">
    <property type="term" value="F:ABC-type transporter activity"/>
    <property type="evidence" value="ECO:0007669"/>
    <property type="project" value="InterPro"/>
</dbReference>
<dbReference type="InterPro" id="IPR011527">
    <property type="entry name" value="ABC1_TM_dom"/>
</dbReference>
<sequence>MIYFVKPLIDQGLGKADSHTLQLGALLVVGIFFLRGLASFTSSYAIAYISSKVTYQIRQQAFEKLLFLPRAYFDQNNRGSLISKIIYDTEQLSQAFASAVVVAIRETVIILVLFSMMVYNSWQLTTIFLIVVPVIALIINKVSKRFKHISRKLQSSMGLVSNKTEQAILNQQEIVLLNTSVQISEQFETINNHNRQQNMKLQATTAISNPIIQLIASFAISAVLLLASIDQVLNQLTPGSFTLILIAMGSLLKPLKQLSNINQQLQRGLIAANSLFSFLDEQEEYDNGSKTLSVQCASIEFNNLSFTYDGTTQPALSNFSLDIKGGTSIAFVGGSGSGKSTLARLLLRLYQSPKQSIFINDIAIEDYSLSSLRAQFAFVSQDIVLIDDTLANNISFGCNRTVTDTEIECAAQNANVMAFVKDLPLGLQTRVGENGRNLSGGQRQRIAIARAILRDASIIVLDEATSALDNHSEKHIQQALTQLTKNKTVLIIAHKLSSIQHVDEIVVINKGRLIEQGCHKTLLAKAGYYQALYKDQ</sequence>
<keyword evidence="9" id="KW-0445">Lipid transport</keyword>
<reference evidence="14 15" key="1">
    <citation type="submission" date="2014-08" db="EMBL/GenBank/DDBJ databases">
        <title>Genomic and Phenotypic Diversity of Colwellia psychrerythraea strains from Disparate Marine Basins.</title>
        <authorList>
            <person name="Techtmann S.M."/>
            <person name="Stelling S.C."/>
            <person name="Utturkar S.M."/>
            <person name="Alshibli N."/>
            <person name="Harris A."/>
            <person name="Brown S.D."/>
            <person name="Hazen T.C."/>
        </authorList>
    </citation>
    <scope>NUCLEOTIDE SEQUENCE [LARGE SCALE GENOMIC DNA]</scope>
    <source>
        <strain evidence="14 15">ND2E</strain>
    </source>
</reference>
<comment type="caution">
    <text evidence="14">The sequence shown here is derived from an EMBL/GenBank/DDBJ whole genome shotgun (WGS) entry which is preliminary data.</text>
</comment>
<dbReference type="GO" id="GO:0005524">
    <property type="term" value="F:ATP binding"/>
    <property type="evidence" value="ECO:0007669"/>
    <property type="project" value="UniProtKB-KW"/>
</dbReference>
<dbReference type="InterPro" id="IPR003593">
    <property type="entry name" value="AAA+_ATPase"/>
</dbReference>
<dbReference type="InterPro" id="IPR003439">
    <property type="entry name" value="ABC_transporter-like_ATP-bd"/>
</dbReference>
<dbReference type="InterPro" id="IPR017871">
    <property type="entry name" value="ABC_transporter-like_CS"/>
</dbReference>
<feature type="transmembrane region" description="Helical" evidence="11">
    <location>
        <begin position="206"/>
        <end position="229"/>
    </location>
</feature>
<keyword evidence="5" id="KW-0547">Nucleotide-binding</keyword>
<evidence type="ECO:0000256" key="2">
    <source>
        <dbReference type="ARBA" id="ARBA00022448"/>
    </source>
</evidence>
<proteinExistence type="predicted"/>
<dbReference type="PROSITE" id="PS50893">
    <property type="entry name" value="ABC_TRANSPORTER_2"/>
    <property type="match status" value="1"/>
</dbReference>
<evidence type="ECO:0000256" key="4">
    <source>
        <dbReference type="ARBA" id="ARBA00022692"/>
    </source>
</evidence>
<evidence type="ECO:0000256" key="10">
    <source>
        <dbReference type="ARBA" id="ARBA00023136"/>
    </source>
</evidence>
<dbReference type="Pfam" id="PF00664">
    <property type="entry name" value="ABC_membrane"/>
    <property type="match status" value="1"/>
</dbReference>
<dbReference type="EC" id="3.6.3.44" evidence="14"/>
<feature type="domain" description="ABC transmembrane type-1" evidence="13">
    <location>
        <begin position="1"/>
        <end position="267"/>
    </location>
</feature>
<accession>A0A099KQM4</accession>
<dbReference type="InterPro" id="IPR011917">
    <property type="entry name" value="ABC_transpr_lipidA"/>
</dbReference>
<comment type="subcellular location">
    <subcellularLocation>
        <location evidence="1">Cell membrane</location>
        <topology evidence="1">Multi-pass membrane protein</topology>
    </subcellularLocation>
</comment>
<keyword evidence="10 11" id="KW-0472">Membrane</keyword>
<dbReference type="PROSITE" id="PS00211">
    <property type="entry name" value="ABC_TRANSPORTER_1"/>
    <property type="match status" value="1"/>
</dbReference>
<keyword evidence="8 11" id="KW-1133">Transmembrane helix</keyword>
<protein>
    <submittedName>
        <fullName evidence="14">Lipid A ABC exporter, fused ATPase and inner membrane subunits MsbA</fullName>
        <ecNumber evidence="14">3.6.3.44</ecNumber>
    </submittedName>
</protein>
<dbReference type="SMART" id="SM00382">
    <property type="entry name" value="AAA"/>
    <property type="match status" value="1"/>
</dbReference>
<keyword evidence="7" id="KW-1278">Translocase</keyword>
<dbReference type="Gene3D" id="3.40.50.300">
    <property type="entry name" value="P-loop containing nucleotide triphosphate hydrolases"/>
    <property type="match status" value="1"/>
</dbReference>
<dbReference type="NCBIfam" id="TIGR02203">
    <property type="entry name" value="MsbA_lipidA"/>
    <property type="match status" value="1"/>
</dbReference>
<dbReference type="CDD" id="cd18552">
    <property type="entry name" value="ABC_6TM_MsbA_like"/>
    <property type="match status" value="1"/>
</dbReference>
<dbReference type="InterPro" id="IPR036640">
    <property type="entry name" value="ABC1_TM_sf"/>
</dbReference>
<dbReference type="FunFam" id="3.40.50.300:FF:000221">
    <property type="entry name" value="Multidrug ABC transporter ATP-binding protein"/>
    <property type="match status" value="1"/>
</dbReference>
<organism evidence="14 15">
    <name type="scientific">Colwellia psychrerythraea</name>
    <name type="common">Vibrio psychroerythus</name>
    <dbReference type="NCBI Taxonomy" id="28229"/>
    <lineage>
        <taxon>Bacteria</taxon>
        <taxon>Pseudomonadati</taxon>
        <taxon>Pseudomonadota</taxon>
        <taxon>Gammaproteobacteria</taxon>
        <taxon>Alteromonadales</taxon>
        <taxon>Colwelliaceae</taxon>
        <taxon>Colwellia</taxon>
    </lineage>
</organism>
<gene>
    <name evidence="14" type="ORF">ND2E_3081</name>
</gene>
<feature type="transmembrane region" description="Helical" evidence="11">
    <location>
        <begin position="95"/>
        <end position="116"/>
    </location>
</feature>
<dbReference type="Pfam" id="PF00005">
    <property type="entry name" value="ABC_tran"/>
    <property type="match status" value="1"/>
</dbReference>
<keyword evidence="3" id="KW-1003">Cell membrane</keyword>
<evidence type="ECO:0000256" key="1">
    <source>
        <dbReference type="ARBA" id="ARBA00004651"/>
    </source>
</evidence>
<feature type="domain" description="ABC transporter" evidence="12">
    <location>
        <begin position="299"/>
        <end position="535"/>
    </location>
</feature>
<dbReference type="AlphaFoldDB" id="A0A099KQM4"/>
<dbReference type="SUPFAM" id="SSF90123">
    <property type="entry name" value="ABC transporter transmembrane region"/>
    <property type="match status" value="1"/>
</dbReference>
<dbReference type="PANTHER" id="PTHR24221:SF632">
    <property type="entry name" value="ATP-DEPENDENT LIPID A-CORE FLIPPASE"/>
    <property type="match status" value="1"/>
</dbReference>
<dbReference type="PANTHER" id="PTHR24221">
    <property type="entry name" value="ATP-BINDING CASSETTE SUB-FAMILY B"/>
    <property type="match status" value="1"/>
</dbReference>
<keyword evidence="2" id="KW-0813">Transport</keyword>
<evidence type="ECO:0000256" key="11">
    <source>
        <dbReference type="SAM" id="Phobius"/>
    </source>
</evidence>
<dbReference type="GO" id="GO:0016887">
    <property type="term" value="F:ATP hydrolysis activity"/>
    <property type="evidence" value="ECO:0007669"/>
    <property type="project" value="InterPro"/>
</dbReference>
<feature type="transmembrane region" description="Helical" evidence="11">
    <location>
        <begin position="122"/>
        <end position="142"/>
    </location>
</feature>
<keyword evidence="14" id="KW-0378">Hydrolase</keyword>
<dbReference type="SUPFAM" id="SSF52540">
    <property type="entry name" value="P-loop containing nucleoside triphosphate hydrolases"/>
    <property type="match status" value="1"/>
</dbReference>
<keyword evidence="4 11" id="KW-0812">Transmembrane</keyword>
<dbReference type="InterPro" id="IPR027417">
    <property type="entry name" value="P-loop_NTPase"/>
</dbReference>
<keyword evidence="6" id="KW-0067">ATP-binding</keyword>
<evidence type="ECO:0000256" key="9">
    <source>
        <dbReference type="ARBA" id="ARBA00023055"/>
    </source>
</evidence>
<feature type="transmembrane region" description="Helical" evidence="11">
    <location>
        <begin position="23"/>
        <end position="49"/>
    </location>
</feature>
<dbReference type="EMBL" id="JQED01000024">
    <property type="protein sequence ID" value="KGJ91973.1"/>
    <property type="molecule type" value="Genomic_DNA"/>
</dbReference>
<dbReference type="GO" id="GO:0034040">
    <property type="term" value="F:ATPase-coupled lipid transmembrane transporter activity"/>
    <property type="evidence" value="ECO:0007669"/>
    <property type="project" value="InterPro"/>
</dbReference>
<name>A0A099KQM4_COLPS</name>